<keyword evidence="1" id="KW-0472">Membrane</keyword>
<evidence type="ECO:0000313" key="2">
    <source>
        <dbReference type="EMBL" id="BAD41877.1"/>
    </source>
</evidence>
<dbReference type="STRING" id="292459.STH2894"/>
<dbReference type="Proteomes" id="UP000000417">
    <property type="component" value="Chromosome"/>
</dbReference>
<organism evidence="2 3">
    <name type="scientific">Symbiobacterium thermophilum (strain DSM 24528 / JCM 14929 / IAM 14863 / T)</name>
    <dbReference type="NCBI Taxonomy" id="292459"/>
    <lineage>
        <taxon>Bacteria</taxon>
        <taxon>Bacillati</taxon>
        <taxon>Bacillota</taxon>
        <taxon>Clostridia</taxon>
        <taxon>Eubacteriales</taxon>
        <taxon>Symbiobacteriaceae</taxon>
        <taxon>Symbiobacterium</taxon>
    </lineage>
</organism>
<dbReference type="EMBL" id="AP006840">
    <property type="protein sequence ID" value="BAD41877.1"/>
    <property type="molecule type" value="Genomic_DNA"/>
</dbReference>
<dbReference type="AlphaFoldDB" id="Q67KC1"/>
<feature type="transmembrane region" description="Helical" evidence="1">
    <location>
        <begin position="27"/>
        <end position="45"/>
    </location>
</feature>
<reference evidence="2 3" key="1">
    <citation type="journal article" date="2004" name="Nucleic Acids Res.">
        <title>Genome sequence of Symbiobacterium thermophilum, an uncultivable bacterium that depends on microbial commensalism.</title>
        <authorList>
            <person name="Ueda K."/>
            <person name="Yamashita A."/>
            <person name="Ishikawa J."/>
            <person name="Shimada M."/>
            <person name="Watsuji T."/>
            <person name="Morimura K."/>
            <person name="Ikeda H."/>
            <person name="Hattori M."/>
            <person name="Beppu T."/>
        </authorList>
    </citation>
    <scope>NUCLEOTIDE SEQUENCE [LARGE SCALE GENOMIC DNA]</scope>
    <source>
        <strain evidence="3">T / IAM 14863</strain>
    </source>
</reference>
<dbReference type="HOGENOM" id="CLU_1427345_0_0_9"/>
<accession>Q67KC1</accession>
<evidence type="ECO:0000256" key="1">
    <source>
        <dbReference type="SAM" id="Phobius"/>
    </source>
</evidence>
<sequence length="190" mass="20969">MRDHSQVGRDSVDGPYLERPDTRAEQYLVGALLAAVCLAAGWLVVRIRSTPGAAHPLEFTGLFLLLALAAYLGHAGYELSTVRYALRDQRFRVAQGRRAVELDLRQPLRLHRWLNRWDGSGAAAAELGVAEVEWYPPVALVRTACWVVVGHDPAGLCRAVAVRPSPRLLALLREMAVPKWGEEVGETADR</sequence>
<keyword evidence="1" id="KW-0812">Transmembrane</keyword>
<keyword evidence="3" id="KW-1185">Reference proteome</keyword>
<name>Q67KC1_SYMTH</name>
<evidence type="ECO:0000313" key="3">
    <source>
        <dbReference type="Proteomes" id="UP000000417"/>
    </source>
</evidence>
<gene>
    <name evidence="2" type="ordered locus">STH2894</name>
</gene>
<evidence type="ECO:0008006" key="4">
    <source>
        <dbReference type="Google" id="ProtNLM"/>
    </source>
</evidence>
<dbReference type="KEGG" id="sth:STH2894"/>
<keyword evidence="1" id="KW-1133">Transmembrane helix</keyword>
<proteinExistence type="predicted"/>
<feature type="transmembrane region" description="Helical" evidence="1">
    <location>
        <begin position="57"/>
        <end position="77"/>
    </location>
</feature>
<protein>
    <recommendedName>
        <fullName evidence="4">Bacterial Pleckstrin homology domain-containing protein</fullName>
    </recommendedName>
</protein>